<name>A0A819LS96_9BILA</name>
<dbReference type="Proteomes" id="UP000663844">
    <property type="component" value="Unassembled WGS sequence"/>
</dbReference>
<gene>
    <name evidence="2" type="ORF">OKA104_LOCUS35958</name>
    <name evidence="1" type="ORF">OXD698_LOCUS27714</name>
</gene>
<evidence type="ECO:0000313" key="2">
    <source>
        <dbReference type="EMBL" id="CAF4106358.1"/>
    </source>
</evidence>
<comment type="caution">
    <text evidence="1">The sequence shown here is derived from an EMBL/GenBank/DDBJ whole genome shotgun (WGS) entry which is preliminary data.</text>
</comment>
<organism evidence="1 3">
    <name type="scientific">Adineta steineri</name>
    <dbReference type="NCBI Taxonomy" id="433720"/>
    <lineage>
        <taxon>Eukaryota</taxon>
        <taxon>Metazoa</taxon>
        <taxon>Spiralia</taxon>
        <taxon>Gnathifera</taxon>
        <taxon>Rotifera</taxon>
        <taxon>Eurotatoria</taxon>
        <taxon>Bdelloidea</taxon>
        <taxon>Adinetida</taxon>
        <taxon>Adinetidae</taxon>
        <taxon>Adineta</taxon>
    </lineage>
</organism>
<proteinExistence type="predicted"/>
<accession>A0A819LS96</accession>
<dbReference type="EMBL" id="CAJOAZ010002901">
    <property type="protein sequence ID" value="CAF3969041.1"/>
    <property type="molecule type" value="Genomic_DNA"/>
</dbReference>
<protein>
    <submittedName>
        <fullName evidence="1">Uncharacterized protein</fullName>
    </submittedName>
</protein>
<evidence type="ECO:0000313" key="3">
    <source>
        <dbReference type="Proteomes" id="UP000663844"/>
    </source>
</evidence>
<dbReference type="Proteomes" id="UP000663881">
    <property type="component" value="Unassembled WGS sequence"/>
</dbReference>
<dbReference type="AlphaFoldDB" id="A0A819LS96"/>
<sequence length="156" mass="18051">MIYRAIRIYSTYEALEDKFDIIRRQLNLVYILRATTPTAPKTDTVVLRVPFYAKSSQAYATRITVAVNKQYPLKKIRAVYDMGVVYEATYPQCNEKYIGKTRRHLKTRMNEDLSDQNKILSTSTKASELKLNSNSSSEKLVDNHNLHMMMARSKSC</sequence>
<reference evidence="1" key="1">
    <citation type="submission" date="2021-02" db="EMBL/GenBank/DDBJ databases">
        <authorList>
            <person name="Nowell W R."/>
        </authorList>
    </citation>
    <scope>NUCLEOTIDE SEQUENCE</scope>
</reference>
<evidence type="ECO:0000313" key="1">
    <source>
        <dbReference type="EMBL" id="CAF3969041.1"/>
    </source>
</evidence>
<dbReference type="EMBL" id="CAJOAY010005401">
    <property type="protein sequence ID" value="CAF4106358.1"/>
    <property type="molecule type" value="Genomic_DNA"/>
</dbReference>